<keyword evidence="3" id="KW-1185">Reference proteome</keyword>
<feature type="compositionally biased region" description="Basic and acidic residues" evidence="1">
    <location>
        <begin position="1"/>
        <end position="19"/>
    </location>
</feature>
<gene>
    <name evidence="2" type="ORF">CAEBREN_11120</name>
</gene>
<dbReference type="Proteomes" id="UP000008068">
    <property type="component" value="Unassembled WGS sequence"/>
</dbReference>
<evidence type="ECO:0000313" key="2">
    <source>
        <dbReference type="EMBL" id="EGT47926.1"/>
    </source>
</evidence>
<proteinExistence type="predicted"/>
<dbReference type="InParanoid" id="G0MYX6"/>
<feature type="region of interest" description="Disordered" evidence="1">
    <location>
        <begin position="1"/>
        <end position="22"/>
    </location>
</feature>
<sequence>MDHGNAEKEQEGSKEKNKEGATPFVAITTTTPSSLLFTSYFIVSCFIRFLNHAHFHISTQTETPSASETVMADQPPFYRKKQLTVKGYFIIISS</sequence>
<reference evidence="3" key="1">
    <citation type="submission" date="2011-07" db="EMBL/GenBank/DDBJ databases">
        <authorList>
            <consortium name="Caenorhabditis brenneri Sequencing and Analysis Consortium"/>
            <person name="Wilson R.K."/>
        </authorList>
    </citation>
    <scope>NUCLEOTIDE SEQUENCE [LARGE SCALE GENOMIC DNA]</scope>
    <source>
        <strain evidence="3">PB2801</strain>
    </source>
</reference>
<protein>
    <submittedName>
        <fullName evidence="2">Uncharacterized protein</fullName>
    </submittedName>
</protein>
<dbReference type="AlphaFoldDB" id="G0MYX6"/>
<dbReference type="HOGENOM" id="CLU_2388155_0_0_1"/>
<evidence type="ECO:0000256" key="1">
    <source>
        <dbReference type="SAM" id="MobiDB-lite"/>
    </source>
</evidence>
<accession>G0MYX6</accession>
<evidence type="ECO:0000313" key="3">
    <source>
        <dbReference type="Proteomes" id="UP000008068"/>
    </source>
</evidence>
<dbReference type="EMBL" id="GL379821">
    <property type="protein sequence ID" value="EGT47926.1"/>
    <property type="molecule type" value="Genomic_DNA"/>
</dbReference>
<name>G0MYX6_CAEBE</name>
<organism evidence="3">
    <name type="scientific">Caenorhabditis brenneri</name>
    <name type="common">Nematode worm</name>
    <dbReference type="NCBI Taxonomy" id="135651"/>
    <lineage>
        <taxon>Eukaryota</taxon>
        <taxon>Metazoa</taxon>
        <taxon>Ecdysozoa</taxon>
        <taxon>Nematoda</taxon>
        <taxon>Chromadorea</taxon>
        <taxon>Rhabditida</taxon>
        <taxon>Rhabditina</taxon>
        <taxon>Rhabditomorpha</taxon>
        <taxon>Rhabditoidea</taxon>
        <taxon>Rhabditidae</taxon>
        <taxon>Peloderinae</taxon>
        <taxon>Caenorhabditis</taxon>
    </lineage>
</organism>